<dbReference type="GO" id="GO:0005634">
    <property type="term" value="C:nucleus"/>
    <property type="evidence" value="ECO:0007669"/>
    <property type="project" value="TreeGrafter"/>
</dbReference>
<feature type="compositionally biased region" description="Polar residues" evidence="2">
    <location>
        <begin position="84"/>
        <end position="107"/>
    </location>
</feature>
<evidence type="ECO:0000256" key="2">
    <source>
        <dbReference type="SAM" id="MobiDB-lite"/>
    </source>
</evidence>
<dbReference type="PROSITE" id="PS00463">
    <property type="entry name" value="ZN2_CY6_FUNGAL_1"/>
    <property type="match status" value="1"/>
</dbReference>
<feature type="region of interest" description="Disordered" evidence="2">
    <location>
        <begin position="50"/>
        <end position="146"/>
    </location>
</feature>
<dbReference type="InterPro" id="IPR036864">
    <property type="entry name" value="Zn2-C6_fun-type_DNA-bd_sf"/>
</dbReference>
<feature type="compositionally biased region" description="Basic and acidic residues" evidence="2">
    <location>
        <begin position="55"/>
        <end position="73"/>
    </location>
</feature>
<dbReference type="InterPro" id="IPR052780">
    <property type="entry name" value="AAA_Catabolism_Regulators"/>
</dbReference>
<sequence length="798" mass="88624">MSDAQRDGRDGPPVDPDASGSPRYKRTYVACDSCRSRKVRCIMGEKPPCAKCKREHRDCRFDRRPKTAKHRELPAWAGKRTSSRTDSSPAPQTRTTQRGTSVLSLQESDPEPRQEETAIEDVAPPTSSESGRPLWPQPSLQGNPSFSDRVVSGLVTGSNDALDVLSDAATLIHNTTISPSSAPSSTQPLHYSSEAPVAVPVGGPPGCQGGVGFAILSLSEPADSILDMWDKCRFVRQGWFTSQEAVTYIDLFFKYLSPLSAVVTDQYRNHEAHPALICEESMLCCTLLMISSRFFMLPGAGGASRSHLIHNRLWQYCETLIKRIILGQEKISTAKMRIIGTIESLLLISDWHPRAVHFPPDTEGWDAGLVDTEYDRQNRKRVNNEDPLVRWRKDVFDPAKRASRMSWMLLGLATNLAYELGILSNDSSAFESVVNKEGSRRYRTQKLLYAYMTQTATRLGYHSVLPESVCIAASRSTMKDTADTAQQSWNAYMDAYLELCRLSKIASSMFFQSTSHLQGVLQNDNYPDLLDHFQESLSGWHDTFEPTFKNMLEHLRDSLLIELYHLKACIGAISTQAVVQRATRCTNRSPKDGFAVYMTAQDARFLQEVISDSSRALHIATVTPFRTHLAYAPDRTRLNVISASVFLLKAISIGSPATDLQAAFETLGRCTTTLKTYPPDDMDFAMRYADLIEKHTFHMRSSFSSSSQSQTGRCSGQPSGDGSMQDASASINDFDIEASTRVFDQAGGDPSMLDLSDFWKASQFDASIAPFGETADQLSQGFDIDSLNFLWNLPDISG</sequence>
<feature type="region of interest" description="Disordered" evidence="2">
    <location>
        <begin position="701"/>
        <end position="727"/>
    </location>
</feature>
<reference evidence="4" key="1">
    <citation type="journal article" date="2020" name="Phytopathology">
        <title>Genome Sequence Resources of Colletotrichum truncatum, C. plurivorum, C. musicola, and C. sojae: Four Species Pathogenic to Soybean (Glycine max).</title>
        <authorList>
            <person name="Rogerio F."/>
            <person name="Boufleur T.R."/>
            <person name="Ciampi-Guillardi M."/>
            <person name="Sukno S.A."/>
            <person name="Thon M.R."/>
            <person name="Massola Junior N.S."/>
            <person name="Baroncelli R."/>
        </authorList>
    </citation>
    <scope>NUCLEOTIDE SEQUENCE</scope>
    <source>
        <strain evidence="4">LFN00145</strain>
    </source>
</reference>
<evidence type="ECO:0000259" key="3">
    <source>
        <dbReference type="PROSITE" id="PS50048"/>
    </source>
</evidence>
<accession>A0A8H6KP58</accession>
<evidence type="ECO:0000313" key="5">
    <source>
        <dbReference type="Proteomes" id="UP000654918"/>
    </source>
</evidence>
<dbReference type="InterPro" id="IPR001138">
    <property type="entry name" value="Zn2Cys6_DnaBD"/>
</dbReference>
<keyword evidence="1" id="KW-0539">Nucleus</keyword>
<dbReference type="PROSITE" id="PS50048">
    <property type="entry name" value="ZN2_CY6_FUNGAL_2"/>
    <property type="match status" value="1"/>
</dbReference>
<evidence type="ECO:0000313" key="4">
    <source>
        <dbReference type="EMBL" id="KAF6834675.1"/>
    </source>
</evidence>
<feature type="compositionally biased region" description="Polar residues" evidence="2">
    <location>
        <begin position="711"/>
        <end position="727"/>
    </location>
</feature>
<dbReference type="Gene3D" id="4.10.240.10">
    <property type="entry name" value="Zn(2)-C6 fungal-type DNA-binding domain"/>
    <property type="match status" value="1"/>
</dbReference>
<feature type="compositionally biased region" description="Low complexity" evidence="2">
    <location>
        <begin position="701"/>
        <end position="710"/>
    </location>
</feature>
<feature type="region of interest" description="Disordered" evidence="2">
    <location>
        <begin position="1"/>
        <end position="26"/>
    </location>
</feature>
<proteinExistence type="predicted"/>
<dbReference type="Pfam" id="PF00172">
    <property type="entry name" value="Zn_clus"/>
    <property type="match status" value="1"/>
</dbReference>
<gene>
    <name evidence="4" type="ORF">CPLU01_04769</name>
</gene>
<comment type="caution">
    <text evidence="4">The sequence shown here is derived from an EMBL/GenBank/DDBJ whole genome shotgun (WGS) entry which is preliminary data.</text>
</comment>
<dbReference type="CDD" id="cd12148">
    <property type="entry name" value="fungal_TF_MHR"/>
    <property type="match status" value="1"/>
</dbReference>
<dbReference type="GO" id="GO:0009074">
    <property type="term" value="P:aromatic amino acid family catabolic process"/>
    <property type="evidence" value="ECO:0007669"/>
    <property type="project" value="TreeGrafter"/>
</dbReference>
<dbReference type="PANTHER" id="PTHR31644:SF3">
    <property type="entry name" value="ZN(II)2CYS6 TRANSCRIPTION FACTOR (EUROFUNG)"/>
    <property type="match status" value="1"/>
</dbReference>
<dbReference type="GO" id="GO:0008270">
    <property type="term" value="F:zinc ion binding"/>
    <property type="evidence" value="ECO:0007669"/>
    <property type="project" value="InterPro"/>
</dbReference>
<keyword evidence="5" id="KW-1185">Reference proteome</keyword>
<dbReference type="Proteomes" id="UP000654918">
    <property type="component" value="Unassembled WGS sequence"/>
</dbReference>
<dbReference type="AlphaFoldDB" id="A0A8H6KP58"/>
<dbReference type="GO" id="GO:0000981">
    <property type="term" value="F:DNA-binding transcription factor activity, RNA polymerase II-specific"/>
    <property type="evidence" value="ECO:0007669"/>
    <property type="project" value="InterPro"/>
</dbReference>
<dbReference type="GO" id="GO:0045944">
    <property type="term" value="P:positive regulation of transcription by RNA polymerase II"/>
    <property type="evidence" value="ECO:0007669"/>
    <property type="project" value="TreeGrafter"/>
</dbReference>
<dbReference type="SMART" id="SM00066">
    <property type="entry name" value="GAL4"/>
    <property type="match status" value="1"/>
</dbReference>
<protein>
    <recommendedName>
        <fullName evidence="3">Zn(2)-C6 fungal-type domain-containing protein</fullName>
    </recommendedName>
</protein>
<dbReference type="EMBL" id="WIGO01000046">
    <property type="protein sequence ID" value="KAF6834675.1"/>
    <property type="molecule type" value="Genomic_DNA"/>
</dbReference>
<dbReference type="CDD" id="cd00067">
    <property type="entry name" value="GAL4"/>
    <property type="match status" value="1"/>
</dbReference>
<feature type="compositionally biased region" description="Basic and acidic residues" evidence="2">
    <location>
        <begin position="1"/>
        <end position="12"/>
    </location>
</feature>
<evidence type="ECO:0000256" key="1">
    <source>
        <dbReference type="ARBA" id="ARBA00023242"/>
    </source>
</evidence>
<organism evidence="4 5">
    <name type="scientific">Colletotrichum plurivorum</name>
    <dbReference type="NCBI Taxonomy" id="2175906"/>
    <lineage>
        <taxon>Eukaryota</taxon>
        <taxon>Fungi</taxon>
        <taxon>Dikarya</taxon>
        <taxon>Ascomycota</taxon>
        <taxon>Pezizomycotina</taxon>
        <taxon>Sordariomycetes</taxon>
        <taxon>Hypocreomycetidae</taxon>
        <taxon>Glomerellales</taxon>
        <taxon>Glomerellaceae</taxon>
        <taxon>Colletotrichum</taxon>
        <taxon>Colletotrichum orchidearum species complex</taxon>
    </lineage>
</organism>
<feature type="domain" description="Zn(2)-C6 fungal-type" evidence="3">
    <location>
        <begin position="30"/>
        <end position="61"/>
    </location>
</feature>
<name>A0A8H6KP58_9PEZI</name>
<dbReference type="SUPFAM" id="SSF57701">
    <property type="entry name" value="Zn2/Cys6 DNA-binding domain"/>
    <property type="match status" value="1"/>
</dbReference>
<dbReference type="PANTHER" id="PTHR31644">
    <property type="entry name" value="TRANSCRIPTIONAL ACTIVATOR ARO80-RELATED"/>
    <property type="match status" value="1"/>
</dbReference>